<organism evidence="3">
    <name type="scientific">Strombidinopsis acuminata</name>
    <dbReference type="NCBI Taxonomy" id="141414"/>
    <lineage>
        <taxon>Eukaryota</taxon>
        <taxon>Sar</taxon>
        <taxon>Alveolata</taxon>
        <taxon>Ciliophora</taxon>
        <taxon>Intramacronucleata</taxon>
        <taxon>Spirotrichea</taxon>
        <taxon>Choreotrichia</taxon>
        <taxon>Choreotrichida</taxon>
        <taxon>Strombidinopsidae</taxon>
        <taxon>Strombidinopsis</taxon>
    </lineage>
</organism>
<protein>
    <submittedName>
        <fullName evidence="3">Uncharacterized protein</fullName>
    </submittedName>
</protein>
<evidence type="ECO:0000313" key="3">
    <source>
        <dbReference type="EMBL" id="CAE0573842.1"/>
    </source>
</evidence>
<sequence>MVKVEELFQEQMRQNEKERDKYKSNNEKLDEMCKEALVRRNRSTQEQKLAVHRDIKRKEGKIQGIQTMKSKTIIQQQRTLKKEKSSRSFGMSPPMSPGSLLENFSLPNLFTGGNGPDAELDEAVVHRQVLDARRPRDVSMESDSSHEEHRHQNEFNKELEGRTEKWTHEMRKKKAQMPSY</sequence>
<feature type="compositionally biased region" description="Basic and acidic residues" evidence="2">
    <location>
        <begin position="131"/>
        <end position="169"/>
    </location>
</feature>
<evidence type="ECO:0000256" key="1">
    <source>
        <dbReference type="SAM" id="Coils"/>
    </source>
</evidence>
<feature type="region of interest" description="Disordered" evidence="2">
    <location>
        <begin position="131"/>
        <end position="180"/>
    </location>
</feature>
<feature type="compositionally biased region" description="Basic residues" evidence="2">
    <location>
        <begin position="170"/>
        <end position="180"/>
    </location>
</feature>
<reference evidence="3" key="1">
    <citation type="submission" date="2021-01" db="EMBL/GenBank/DDBJ databases">
        <authorList>
            <person name="Corre E."/>
            <person name="Pelletier E."/>
            <person name="Niang G."/>
            <person name="Scheremetjew M."/>
            <person name="Finn R."/>
            <person name="Kale V."/>
            <person name="Holt S."/>
            <person name="Cochrane G."/>
            <person name="Meng A."/>
            <person name="Brown T."/>
            <person name="Cohen L."/>
        </authorList>
    </citation>
    <scope>NUCLEOTIDE SEQUENCE</scope>
    <source>
        <strain evidence="3">SPMC142</strain>
    </source>
</reference>
<evidence type="ECO:0000256" key="2">
    <source>
        <dbReference type="SAM" id="MobiDB-lite"/>
    </source>
</evidence>
<name>A0A7S3T4R1_9SPIT</name>
<gene>
    <name evidence="3" type="ORF">SACU0126_LOCUS21991</name>
</gene>
<dbReference type="AlphaFoldDB" id="A0A7S3T4R1"/>
<dbReference type="EMBL" id="HBIQ01069017">
    <property type="protein sequence ID" value="CAE0573842.1"/>
    <property type="molecule type" value="Transcribed_RNA"/>
</dbReference>
<feature type="coiled-coil region" evidence="1">
    <location>
        <begin position="1"/>
        <end position="35"/>
    </location>
</feature>
<accession>A0A7S3T4R1</accession>
<feature type="compositionally biased region" description="Polar residues" evidence="2">
    <location>
        <begin position="64"/>
        <end position="78"/>
    </location>
</feature>
<proteinExistence type="predicted"/>
<keyword evidence="1" id="KW-0175">Coiled coil</keyword>
<feature type="compositionally biased region" description="Low complexity" evidence="2">
    <location>
        <begin position="87"/>
        <end position="99"/>
    </location>
</feature>
<feature type="region of interest" description="Disordered" evidence="2">
    <location>
        <begin position="60"/>
        <end position="100"/>
    </location>
</feature>